<gene>
    <name evidence="2" type="ORF">KUF71_016232</name>
</gene>
<keyword evidence="3" id="KW-1185">Reference proteome</keyword>
<evidence type="ECO:0000313" key="2">
    <source>
        <dbReference type="EMBL" id="KAK3927947.1"/>
    </source>
</evidence>
<organism evidence="2 3">
    <name type="scientific">Frankliniella fusca</name>
    <dbReference type="NCBI Taxonomy" id="407009"/>
    <lineage>
        <taxon>Eukaryota</taxon>
        <taxon>Metazoa</taxon>
        <taxon>Ecdysozoa</taxon>
        <taxon>Arthropoda</taxon>
        <taxon>Hexapoda</taxon>
        <taxon>Insecta</taxon>
        <taxon>Pterygota</taxon>
        <taxon>Neoptera</taxon>
        <taxon>Paraneoptera</taxon>
        <taxon>Thysanoptera</taxon>
        <taxon>Terebrantia</taxon>
        <taxon>Thripoidea</taxon>
        <taxon>Thripidae</taxon>
        <taxon>Frankliniella</taxon>
    </lineage>
</organism>
<reference evidence="2" key="1">
    <citation type="submission" date="2021-07" db="EMBL/GenBank/DDBJ databases">
        <authorList>
            <person name="Catto M.A."/>
            <person name="Jacobson A."/>
            <person name="Kennedy G."/>
            <person name="Labadie P."/>
            <person name="Hunt B.G."/>
            <person name="Srinivasan R."/>
        </authorList>
    </citation>
    <scope>NUCLEOTIDE SEQUENCE</scope>
    <source>
        <strain evidence="2">PL_HMW_Pooled</strain>
        <tissue evidence="2">Head</tissue>
    </source>
</reference>
<name>A0AAE1HV05_9NEOP</name>
<dbReference type="AlphaFoldDB" id="A0AAE1HV05"/>
<accession>A0AAE1HV05</accession>
<dbReference type="EMBL" id="JAHWGI010001301">
    <property type="protein sequence ID" value="KAK3927947.1"/>
    <property type="molecule type" value="Genomic_DNA"/>
</dbReference>
<evidence type="ECO:0000313" key="3">
    <source>
        <dbReference type="Proteomes" id="UP001219518"/>
    </source>
</evidence>
<comment type="caution">
    <text evidence="2">The sequence shown here is derived from an EMBL/GenBank/DDBJ whole genome shotgun (WGS) entry which is preliminary data.</text>
</comment>
<dbReference type="Proteomes" id="UP001219518">
    <property type="component" value="Unassembled WGS sequence"/>
</dbReference>
<feature type="region of interest" description="Disordered" evidence="1">
    <location>
        <begin position="92"/>
        <end position="113"/>
    </location>
</feature>
<protein>
    <submittedName>
        <fullName evidence="2">Hydro-lyase</fullName>
    </submittedName>
</protein>
<proteinExistence type="predicted"/>
<evidence type="ECO:0000256" key="1">
    <source>
        <dbReference type="SAM" id="MobiDB-lite"/>
    </source>
</evidence>
<reference evidence="2" key="2">
    <citation type="journal article" date="2023" name="BMC Genomics">
        <title>Pest status, molecular evolution, and epigenetic factors derived from the genome assembly of Frankliniella fusca, a thysanopteran phytovirus vector.</title>
        <authorList>
            <person name="Catto M.A."/>
            <person name="Labadie P.E."/>
            <person name="Jacobson A.L."/>
            <person name="Kennedy G.G."/>
            <person name="Srinivasan R."/>
            <person name="Hunt B.G."/>
        </authorList>
    </citation>
    <scope>NUCLEOTIDE SEQUENCE</scope>
    <source>
        <strain evidence="2">PL_HMW_Pooled</strain>
    </source>
</reference>
<sequence>METCGNHGIVGQGQPYKIWLPQQSYGCANYENSNRNHCPSRPCSSHGEPNNIEELCSDVHSNNPLHSVFRKEPAAGPVRCLCTHPPYTFSYNKGTGESASARVCSSGTRPAPT</sequence>